<comment type="caution">
    <text evidence="5">The sequence shown here is derived from an EMBL/GenBank/DDBJ whole genome shotgun (WGS) entry which is preliminary data.</text>
</comment>
<dbReference type="InterPro" id="IPR014710">
    <property type="entry name" value="RmlC-like_jellyroll"/>
</dbReference>
<dbReference type="CDD" id="cd00038">
    <property type="entry name" value="CAP_ED"/>
    <property type="match status" value="1"/>
</dbReference>
<evidence type="ECO:0000259" key="4">
    <source>
        <dbReference type="Pfam" id="PF10335"/>
    </source>
</evidence>
<feature type="domain" description="CBS" evidence="2">
    <location>
        <begin position="219"/>
        <end position="270"/>
    </location>
</feature>
<dbReference type="Proteomes" id="UP000535589">
    <property type="component" value="Unassembled WGS sequence"/>
</dbReference>
<dbReference type="InterPro" id="IPR018821">
    <property type="entry name" value="DUF294_put_nucleoTrafse_sb-bd"/>
</dbReference>
<dbReference type="GO" id="GO:0015095">
    <property type="term" value="F:magnesium ion transmembrane transporter activity"/>
    <property type="evidence" value="ECO:0007669"/>
    <property type="project" value="InterPro"/>
</dbReference>
<dbReference type="InterPro" id="IPR046342">
    <property type="entry name" value="CBS_dom_sf"/>
</dbReference>
<protein>
    <submittedName>
        <fullName evidence="5">Cyclic nucleotide-binding/CBS domain-containing protein</fullName>
    </submittedName>
</protein>
<proteinExistence type="predicted"/>
<dbReference type="RefSeq" id="WP_168837083.1">
    <property type="nucleotide sequence ID" value="NZ_JABAIK010000014.1"/>
</dbReference>
<dbReference type="SUPFAM" id="SSF51206">
    <property type="entry name" value="cAMP-binding domain-like"/>
    <property type="match status" value="1"/>
</dbReference>
<feature type="domain" description="DUF294" evidence="4">
    <location>
        <begin position="467"/>
        <end position="614"/>
    </location>
</feature>
<feature type="region of interest" description="Disordered" evidence="1">
    <location>
        <begin position="565"/>
        <end position="584"/>
    </location>
</feature>
<evidence type="ECO:0000259" key="2">
    <source>
        <dbReference type="Pfam" id="PF00571"/>
    </source>
</evidence>
<dbReference type="InterPro" id="IPR006669">
    <property type="entry name" value="MgtE_transporter"/>
</dbReference>
<reference evidence="5 6" key="1">
    <citation type="submission" date="2020-04" db="EMBL/GenBank/DDBJ databases">
        <title>Vibrio sp. SM6, a novel species isolated from seawater.</title>
        <authorList>
            <person name="Wang X."/>
        </authorList>
    </citation>
    <scope>NUCLEOTIDE SEQUENCE [LARGE SCALE GENOMIC DNA]</scope>
    <source>
        <strain evidence="5 6">SM6</strain>
    </source>
</reference>
<dbReference type="InterPro" id="IPR018490">
    <property type="entry name" value="cNMP-bd_dom_sf"/>
</dbReference>
<gene>
    <name evidence="5" type="ORF">HGP28_13925</name>
</gene>
<dbReference type="Pfam" id="PF03445">
    <property type="entry name" value="DUF294"/>
    <property type="match status" value="1"/>
</dbReference>
<feature type="domain" description="Protein-PII uridylyltransferase N-terminal" evidence="3">
    <location>
        <begin position="298"/>
        <end position="427"/>
    </location>
</feature>
<dbReference type="PANTHER" id="PTHR43773">
    <property type="entry name" value="MAGNESIUM TRANSPORTER MGTE"/>
    <property type="match status" value="1"/>
</dbReference>
<dbReference type="Gene3D" id="3.10.580.10">
    <property type="entry name" value="CBS-domain"/>
    <property type="match status" value="1"/>
</dbReference>
<dbReference type="InterPro" id="IPR000595">
    <property type="entry name" value="cNMP-bd_dom"/>
</dbReference>
<dbReference type="GO" id="GO:0008773">
    <property type="term" value="F:[protein-PII] uridylyltransferase activity"/>
    <property type="evidence" value="ECO:0007669"/>
    <property type="project" value="InterPro"/>
</dbReference>
<evidence type="ECO:0000313" key="5">
    <source>
        <dbReference type="EMBL" id="NLS13987.1"/>
    </source>
</evidence>
<evidence type="ECO:0000313" key="6">
    <source>
        <dbReference type="Proteomes" id="UP000535589"/>
    </source>
</evidence>
<dbReference type="PANTHER" id="PTHR43773:SF1">
    <property type="entry name" value="MAGNESIUM TRANSPORTER MGTE"/>
    <property type="match status" value="1"/>
</dbReference>
<feature type="compositionally biased region" description="Polar residues" evidence="1">
    <location>
        <begin position="565"/>
        <end position="582"/>
    </location>
</feature>
<evidence type="ECO:0000256" key="1">
    <source>
        <dbReference type="SAM" id="MobiDB-lite"/>
    </source>
</evidence>
<dbReference type="InterPro" id="IPR005105">
    <property type="entry name" value="GlnD_Uridyltrans_N"/>
</dbReference>
<dbReference type="EMBL" id="JABAIK010000014">
    <property type="protein sequence ID" value="NLS13987.1"/>
    <property type="molecule type" value="Genomic_DNA"/>
</dbReference>
<dbReference type="InterPro" id="IPR000644">
    <property type="entry name" value="CBS_dom"/>
</dbReference>
<accession>A0A7X8YI33</accession>
<keyword evidence="6" id="KW-1185">Reference proteome</keyword>
<dbReference type="AlphaFoldDB" id="A0A7X8YI33"/>
<dbReference type="Gene3D" id="2.60.120.10">
    <property type="entry name" value="Jelly Rolls"/>
    <property type="match status" value="1"/>
</dbReference>
<dbReference type="GO" id="GO:0016020">
    <property type="term" value="C:membrane"/>
    <property type="evidence" value="ECO:0007669"/>
    <property type="project" value="InterPro"/>
</dbReference>
<dbReference type="Pfam" id="PF10335">
    <property type="entry name" value="DUF294_C"/>
    <property type="match status" value="1"/>
</dbReference>
<dbReference type="Pfam" id="PF00571">
    <property type="entry name" value="CBS"/>
    <property type="match status" value="1"/>
</dbReference>
<dbReference type="CDD" id="cd05401">
    <property type="entry name" value="NT_GlnE_GlnD_like"/>
    <property type="match status" value="1"/>
</dbReference>
<name>A0A7X8YI33_9VIBR</name>
<organism evidence="5 6">
    <name type="scientific">Vibrio agarilyticus</name>
    <dbReference type="NCBI Taxonomy" id="2726741"/>
    <lineage>
        <taxon>Bacteria</taxon>
        <taxon>Pseudomonadati</taxon>
        <taxon>Pseudomonadota</taxon>
        <taxon>Gammaproteobacteria</taxon>
        <taxon>Vibrionales</taxon>
        <taxon>Vibrionaceae</taxon>
        <taxon>Vibrio</taxon>
    </lineage>
</organism>
<evidence type="ECO:0000259" key="3">
    <source>
        <dbReference type="Pfam" id="PF03445"/>
    </source>
</evidence>
<sequence>MPHSLNMAIAPFNLLTPREQQQINRALDVAYYRSDERLFALDSASCLHVVIKGTVEERHASTGEILAHYTHDDLFDVRAQWHSTPRHHYIALEDTLCYLVPSDLFRQLYQNNAAFADYFASDLATRNALIDTAKQQQNLAEFILTKVDASIYHPALILSPTLSIQAVTQRLKAARVDAALIELTHDAHQAPTPANYGIVTRTNMLHALMLDSHDANTPIGEIATAPVCFVEEGTFLFHAMVMMTRQRMKRVMVCKNGAAVGMLDMTQILSTFSTHSHVLSLAIHRATTIDELVQASAKQRQLVASLVNNGIRTRFMMALTAAINELIMEKAFQLIVPQDRQTQCCLVVLGSEGRGEQVLKTDQDNALIIENGIDWPECAQVMQQLTDTLLQLGYPRCPGNVMVSNPDWVRSQQQWQQTLTLWIERAQATHVMNLSIFADAHAVAGNRDLLTPVRETLTTQLKQRMLALQEMVRPAIHFALPLTLFGYVKNDQHGVDLKTAGIFPIVHGVRALAFECAITQTNTFERLSALQQIGLLEKESADNLSEALKLFIRMRLNQQLLAISDSDQTEPPQNRATGSQNHVDLHQLDRTQRDLLRHSLHVVKKFKAFLAHHYHIRD</sequence>
<dbReference type="SUPFAM" id="SSF54631">
    <property type="entry name" value="CBS-domain pair"/>
    <property type="match status" value="1"/>
</dbReference>